<dbReference type="HAMAP" id="MF_01393">
    <property type="entry name" value="ATP_synth_a_bact"/>
    <property type="match status" value="1"/>
</dbReference>
<evidence type="ECO:0000256" key="10">
    <source>
        <dbReference type="ARBA" id="ARBA00023136"/>
    </source>
</evidence>
<feature type="transmembrane region" description="Helical" evidence="12">
    <location>
        <begin position="256"/>
        <end position="279"/>
    </location>
</feature>
<keyword evidence="7 12" id="KW-0375">Hydrogen ion transport</keyword>
<dbReference type="EMBL" id="FQUK01000015">
    <property type="protein sequence ID" value="SHE79821.1"/>
    <property type="molecule type" value="Genomic_DNA"/>
</dbReference>
<evidence type="ECO:0000256" key="13">
    <source>
        <dbReference type="RuleBase" id="RU000483"/>
    </source>
</evidence>
<dbReference type="InterPro" id="IPR023011">
    <property type="entry name" value="ATP_synth_F0_asu_AS"/>
</dbReference>
<dbReference type="GO" id="GO:0045259">
    <property type="term" value="C:proton-transporting ATP synthase complex"/>
    <property type="evidence" value="ECO:0007669"/>
    <property type="project" value="UniProtKB-KW"/>
</dbReference>
<keyword evidence="11 12" id="KW-0066">ATP synthesis</keyword>
<dbReference type="InterPro" id="IPR000568">
    <property type="entry name" value="ATP_synth_F0_asu"/>
</dbReference>
<gene>
    <name evidence="12" type="primary">atpB</name>
    <name evidence="14" type="ORF">SAMN02745204_01169</name>
</gene>
<organism evidence="14 15">
    <name type="scientific">Thermomonas hydrothermalis</name>
    <dbReference type="NCBI Taxonomy" id="213588"/>
    <lineage>
        <taxon>Bacteria</taxon>
        <taxon>Pseudomonadati</taxon>
        <taxon>Pseudomonadota</taxon>
        <taxon>Gammaproteobacteria</taxon>
        <taxon>Lysobacterales</taxon>
        <taxon>Lysobacteraceae</taxon>
        <taxon>Thermomonas</taxon>
    </lineage>
</organism>
<keyword evidence="5 12" id="KW-0138">CF(0)</keyword>
<dbReference type="NCBIfam" id="NF004477">
    <property type="entry name" value="PRK05815.1-1"/>
    <property type="match status" value="1"/>
</dbReference>
<dbReference type="GO" id="GO:0046933">
    <property type="term" value="F:proton-transporting ATP synthase activity, rotational mechanism"/>
    <property type="evidence" value="ECO:0007669"/>
    <property type="project" value="UniProtKB-UniRule"/>
</dbReference>
<keyword evidence="3 12" id="KW-0813">Transport</keyword>
<feature type="transmembrane region" description="Helical" evidence="12">
    <location>
        <begin position="98"/>
        <end position="116"/>
    </location>
</feature>
<protein>
    <recommendedName>
        <fullName evidence="12 13">ATP synthase subunit a</fullName>
    </recommendedName>
    <alternativeName>
        <fullName evidence="12">ATP synthase F0 sector subunit a</fullName>
    </alternativeName>
    <alternativeName>
        <fullName evidence="12">F-ATPase subunit 6</fullName>
    </alternativeName>
</protein>
<evidence type="ECO:0000313" key="14">
    <source>
        <dbReference type="EMBL" id="SHE79821.1"/>
    </source>
</evidence>
<evidence type="ECO:0000256" key="2">
    <source>
        <dbReference type="ARBA" id="ARBA00006810"/>
    </source>
</evidence>
<evidence type="ECO:0000256" key="9">
    <source>
        <dbReference type="ARBA" id="ARBA00023065"/>
    </source>
</evidence>
<keyword evidence="6 12" id="KW-0812">Transmembrane</keyword>
<evidence type="ECO:0000256" key="5">
    <source>
        <dbReference type="ARBA" id="ARBA00022547"/>
    </source>
</evidence>
<feature type="transmembrane region" description="Helical" evidence="12">
    <location>
        <begin position="224"/>
        <end position="244"/>
    </location>
</feature>
<dbReference type="GO" id="GO:0042777">
    <property type="term" value="P:proton motive force-driven plasma membrane ATP synthesis"/>
    <property type="evidence" value="ECO:0007669"/>
    <property type="project" value="TreeGrafter"/>
</dbReference>
<dbReference type="Pfam" id="PF00119">
    <property type="entry name" value="ATP-synt_A"/>
    <property type="match status" value="1"/>
</dbReference>
<evidence type="ECO:0000256" key="8">
    <source>
        <dbReference type="ARBA" id="ARBA00022989"/>
    </source>
</evidence>
<sequence length="284" mass="31011">MILEAMGLAPEGGEGGGLTGYIVHHLTHNTTTVAGDAGFHLDSWAIALGLGLLACLWLWLYARKATSGVPSKGQAFVELVVEFVDSQVKDTFHGDRRFIAPLALTIFVWVAFMNAMDLLPLDLPAALITAVAGPEVAHHTYLRVVPTADINTTFALSVTVFLLVIFYSIKAKGGWGFVKELFTAPFHAHGVLGKIVLAVPNLFLNLVEYLSKPVSLGMRLFGNMYAGELVFMLIAGLFMSWATFLPGVLFQSVWAIFHILIILLQAFIFMVLSVVYLAMAHEHH</sequence>
<feature type="transmembrane region" description="Helical" evidence="12">
    <location>
        <begin position="150"/>
        <end position="169"/>
    </location>
</feature>
<dbReference type="STRING" id="213588.SAMN02745204_01169"/>
<feature type="transmembrane region" description="Helical" evidence="12">
    <location>
        <begin position="44"/>
        <end position="62"/>
    </location>
</feature>
<dbReference type="GO" id="GO:0005886">
    <property type="term" value="C:plasma membrane"/>
    <property type="evidence" value="ECO:0007669"/>
    <property type="project" value="UniProtKB-SubCell"/>
</dbReference>
<comment type="similarity">
    <text evidence="2 12 13">Belongs to the ATPase A chain family.</text>
</comment>
<keyword evidence="8 12" id="KW-1133">Transmembrane helix</keyword>
<evidence type="ECO:0000256" key="3">
    <source>
        <dbReference type="ARBA" id="ARBA00022448"/>
    </source>
</evidence>
<evidence type="ECO:0000256" key="7">
    <source>
        <dbReference type="ARBA" id="ARBA00022781"/>
    </source>
</evidence>
<dbReference type="CDD" id="cd00310">
    <property type="entry name" value="ATP-synt_Fo_a_6"/>
    <property type="match status" value="1"/>
</dbReference>
<dbReference type="SUPFAM" id="SSF81336">
    <property type="entry name" value="F1F0 ATP synthase subunit A"/>
    <property type="match status" value="1"/>
</dbReference>
<evidence type="ECO:0000256" key="11">
    <source>
        <dbReference type="ARBA" id="ARBA00023310"/>
    </source>
</evidence>
<reference evidence="15" key="1">
    <citation type="submission" date="2016-11" db="EMBL/GenBank/DDBJ databases">
        <authorList>
            <person name="Varghese N."/>
            <person name="Submissions S."/>
        </authorList>
    </citation>
    <scope>NUCLEOTIDE SEQUENCE [LARGE SCALE GENOMIC DNA]</scope>
    <source>
        <strain evidence="15">DSM 14834</strain>
    </source>
</reference>
<dbReference type="FunFam" id="1.20.120.220:FF:000002">
    <property type="entry name" value="ATP synthase subunit a"/>
    <property type="match status" value="1"/>
</dbReference>
<evidence type="ECO:0000256" key="6">
    <source>
        <dbReference type="ARBA" id="ARBA00022692"/>
    </source>
</evidence>
<dbReference type="PANTHER" id="PTHR42823:SF3">
    <property type="entry name" value="ATP SYNTHASE SUBUNIT A, CHLOROPLASTIC"/>
    <property type="match status" value="1"/>
</dbReference>
<keyword evidence="9 12" id="KW-0406">Ion transport</keyword>
<evidence type="ECO:0000256" key="12">
    <source>
        <dbReference type="HAMAP-Rule" id="MF_01393"/>
    </source>
</evidence>
<dbReference type="Proteomes" id="UP000242857">
    <property type="component" value="Unassembled WGS sequence"/>
</dbReference>
<dbReference type="PANTHER" id="PTHR42823">
    <property type="entry name" value="ATP SYNTHASE SUBUNIT A, CHLOROPLASTIC"/>
    <property type="match status" value="1"/>
</dbReference>
<keyword evidence="4 12" id="KW-1003">Cell membrane</keyword>
<dbReference type="AlphaFoldDB" id="A0A1M4WEV3"/>
<evidence type="ECO:0000256" key="4">
    <source>
        <dbReference type="ARBA" id="ARBA00022475"/>
    </source>
</evidence>
<proteinExistence type="inferred from homology"/>
<dbReference type="PROSITE" id="PS00449">
    <property type="entry name" value="ATPASE_A"/>
    <property type="match status" value="1"/>
</dbReference>
<dbReference type="InterPro" id="IPR035908">
    <property type="entry name" value="F0_ATP_A_sf"/>
</dbReference>
<accession>A0A1M4WEV3</accession>
<dbReference type="NCBIfam" id="TIGR01131">
    <property type="entry name" value="ATP_synt_6_or_A"/>
    <property type="match status" value="1"/>
</dbReference>
<evidence type="ECO:0000313" key="15">
    <source>
        <dbReference type="Proteomes" id="UP000242857"/>
    </source>
</evidence>
<keyword evidence="10 12" id="KW-0472">Membrane</keyword>
<name>A0A1M4WEV3_9GAMM</name>
<keyword evidence="15" id="KW-1185">Reference proteome</keyword>
<comment type="subcellular location">
    <subcellularLocation>
        <location evidence="12 13">Cell membrane</location>
        <topology evidence="12 13">Multi-pass membrane protein</topology>
    </subcellularLocation>
    <subcellularLocation>
        <location evidence="1">Membrane</location>
        <topology evidence="1">Multi-pass membrane protein</topology>
    </subcellularLocation>
</comment>
<dbReference type="Gene3D" id="1.20.120.220">
    <property type="entry name" value="ATP synthase, F0 complex, subunit A"/>
    <property type="match status" value="1"/>
</dbReference>
<evidence type="ECO:0000256" key="1">
    <source>
        <dbReference type="ARBA" id="ARBA00004141"/>
    </source>
</evidence>
<comment type="function">
    <text evidence="12 13">Key component of the proton channel; it plays a direct role in the translocation of protons across the membrane.</text>
</comment>
<dbReference type="InterPro" id="IPR045082">
    <property type="entry name" value="ATP_syn_F0_a_bact/chloroplast"/>
</dbReference>